<dbReference type="EMBL" id="LMWX01000097">
    <property type="protein sequence ID" value="KUN75312.1"/>
    <property type="molecule type" value="Genomic_DNA"/>
</dbReference>
<protein>
    <submittedName>
        <fullName evidence="1">Uncharacterized protein</fullName>
    </submittedName>
</protein>
<dbReference type="AlphaFoldDB" id="A0A101SJD1"/>
<accession>A0A101SJD1</accession>
<organism evidence="1 2">
    <name type="scientific">Streptomyces bungoensis</name>
    <dbReference type="NCBI Taxonomy" id="285568"/>
    <lineage>
        <taxon>Bacteria</taxon>
        <taxon>Bacillati</taxon>
        <taxon>Actinomycetota</taxon>
        <taxon>Actinomycetes</taxon>
        <taxon>Kitasatosporales</taxon>
        <taxon>Streptomycetaceae</taxon>
        <taxon>Streptomyces</taxon>
    </lineage>
</organism>
<gene>
    <name evidence="1" type="ORF">AQJ66_36230</name>
</gene>
<name>A0A101SJD1_9ACTN</name>
<keyword evidence="2" id="KW-1185">Reference proteome</keyword>
<sequence length="74" mass="8151">MLKGSGTQYRTLAVRARQRARDGPQSLYTEVKHRAKTSPSMSLLVQVVATVRKILRTALGSSEAARSWAITSFC</sequence>
<reference evidence="1 2" key="1">
    <citation type="submission" date="2015-10" db="EMBL/GenBank/DDBJ databases">
        <title>Draft genome sequence of Streptomyces bungoensis DSM 41781, type strain for the species Streptomyces bungoensis.</title>
        <authorList>
            <person name="Ruckert C."/>
            <person name="Winkler A."/>
            <person name="Kalinowski J."/>
            <person name="Kampfer P."/>
            <person name="Glaeser S."/>
        </authorList>
    </citation>
    <scope>NUCLEOTIDE SEQUENCE [LARGE SCALE GENOMIC DNA]</scope>
    <source>
        <strain evidence="1 2">DSM 41781</strain>
    </source>
</reference>
<proteinExistence type="predicted"/>
<dbReference type="Proteomes" id="UP000053024">
    <property type="component" value="Unassembled WGS sequence"/>
</dbReference>
<evidence type="ECO:0000313" key="2">
    <source>
        <dbReference type="Proteomes" id="UP000053024"/>
    </source>
</evidence>
<evidence type="ECO:0000313" key="1">
    <source>
        <dbReference type="EMBL" id="KUN75312.1"/>
    </source>
</evidence>
<comment type="caution">
    <text evidence="1">The sequence shown here is derived from an EMBL/GenBank/DDBJ whole genome shotgun (WGS) entry which is preliminary data.</text>
</comment>